<name>A0A8K0VHJ7_9RHOB</name>
<proteinExistence type="predicted"/>
<organism evidence="1 2">
    <name type="scientific">Szabonella alba</name>
    <dbReference type="NCBI Taxonomy" id="2804194"/>
    <lineage>
        <taxon>Bacteria</taxon>
        <taxon>Pseudomonadati</taxon>
        <taxon>Pseudomonadota</taxon>
        <taxon>Alphaproteobacteria</taxon>
        <taxon>Rhodobacterales</taxon>
        <taxon>Paracoccaceae</taxon>
        <taxon>Szabonella</taxon>
    </lineage>
</organism>
<protein>
    <recommendedName>
        <fullName evidence="3">SPOR domain-containing protein</fullName>
    </recommendedName>
</protein>
<comment type="caution">
    <text evidence="1">The sequence shown here is derived from an EMBL/GenBank/DDBJ whole genome shotgun (WGS) entry which is preliminary data.</text>
</comment>
<evidence type="ECO:0008006" key="3">
    <source>
        <dbReference type="Google" id="ProtNLM"/>
    </source>
</evidence>
<gene>
    <name evidence="1" type="ORF">JL811_19045</name>
</gene>
<dbReference type="RefSeq" id="WP_202690295.1">
    <property type="nucleotide sequence ID" value="NZ_JAESVN010000017.1"/>
</dbReference>
<evidence type="ECO:0000313" key="1">
    <source>
        <dbReference type="EMBL" id="MBL4919315.1"/>
    </source>
</evidence>
<evidence type="ECO:0000313" key="2">
    <source>
        <dbReference type="Proteomes" id="UP000648908"/>
    </source>
</evidence>
<accession>A0A8K0VHJ7</accession>
<dbReference type="AlphaFoldDB" id="A0A8K0VHJ7"/>
<dbReference type="EMBL" id="JAESVN010000017">
    <property type="protein sequence ID" value="MBL4919315.1"/>
    <property type="molecule type" value="Genomic_DNA"/>
</dbReference>
<dbReference type="Proteomes" id="UP000648908">
    <property type="component" value="Unassembled WGS sequence"/>
</dbReference>
<sequence length="98" mass="10650">MRRGGRGFRTGGQGAAQVNPISQGYFKITTGSLTAEQARAMRGKPGSLGTVGQQYFSLVRVIGSTRIFIGDFTTRTEAEHAARLICRDENVRLVFALD</sequence>
<keyword evidence="2" id="KW-1185">Reference proteome</keyword>
<reference evidence="1" key="1">
    <citation type="submission" date="2021-01" db="EMBL/GenBank/DDBJ databases">
        <title>Tabrizicola alba sp. nov. a motile alkaliphilic bacterium isolated from a soda lake.</title>
        <authorList>
            <person name="Szuroczki S."/>
            <person name="Abbaszade G."/>
            <person name="Schumann P."/>
            <person name="Toth E."/>
        </authorList>
    </citation>
    <scope>NUCLEOTIDE SEQUENCE</scope>
    <source>
        <strain evidence="1">DMG-N-6</strain>
    </source>
</reference>